<dbReference type="RefSeq" id="WP_189091302.1">
    <property type="nucleotide sequence ID" value="NZ_BMQL01000017.1"/>
</dbReference>
<feature type="transmembrane region" description="Helical" evidence="5">
    <location>
        <begin position="329"/>
        <end position="348"/>
    </location>
</feature>
<dbReference type="AlphaFoldDB" id="A0A918F735"/>
<comment type="subcellular location">
    <subcellularLocation>
        <location evidence="1">Membrane</location>
        <topology evidence="1">Multi-pass membrane protein</topology>
    </subcellularLocation>
</comment>
<feature type="transmembrane region" description="Helical" evidence="5">
    <location>
        <begin position="107"/>
        <end position="128"/>
    </location>
</feature>
<protein>
    <recommendedName>
        <fullName evidence="6">Major facilitator superfamily (MFS) profile domain-containing protein</fullName>
    </recommendedName>
</protein>
<keyword evidence="2 5" id="KW-0812">Transmembrane</keyword>
<dbReference type="Pfam" id="PF07690">
    <property type="entry name" value="MFS_1"/>
    <property type="match status" value="1"/>
</dbReference>
<dbReference type="GO" id="GO:0005886">
    <property type="term" value="C:plasma membrane"/>
    <property type="evidence" value="ECO:0007669"/>
    <property type="project" value="TreeGrafter"/>
</dbReference>
<reference evidence="7" key="1">
    <citation type="journal article" date="2014" name="Int. J. Syst. Evol. Microbiol.">
        <title>Complete genome sequence of Corynebacterium casei LMG S-19264T (=DSM 44701T), isolated from a smear-ripened cheese.</title>
        <authorList>
            <consortium name="US DOE Joint Genome Institute (JGI-PGF)"/>
            <person name="Walter F."/>
            <person name="Albersmeier A."/>
            <person name="Kalinowski J."/>
            <person name="Ruckert C."/>
        </authorList>
    </citation>
    <scope>NUCLEOTIDE SEQUENCE</scope>
    <source>
        <strain evidence="7">JCM 31311</strain>
    </source>
</reference>
<feature type="transmembrane region" description="Helical" evidence="5">
    <location>
        <begin position="16"/>
        <end position="39"/>
    </location>
</feature>
<feature type="transmembrane region" description="Helical" evidence="5">
    <location>
        <begin position="140"/>
        <end position="165"/>
    </location>
</feature>
<dbReference type="InterPro" id="IPR036259">
    <property type="entry name" value="MFS_trans_sf"/>
</dbReference>
<feature type="transmembrane region" description="Helical" evidence="5">
    <location>
        <begin position="401"/>
        <end position="419"/>
    </location>
</feature>
<keyword evidence="4 5" id="KW-0472">Membrane</keyword>
<sequence>MTATARGGVFAPERRTLTLGVMLSMLIIAFESLAVATVLPQVAEHLNGLKLYGWSFSAFFMGFMVSTVALGGLADRLGPARPYLLSALCFGLGLSIAGLAPTMAVFILGRAVQGFGGGGVVAVAYLAINRGFPDELRARVLALMSSAWVLPGLIGPALASALAALLSWRGVFLGLLPLLVLAALLTLPALRRMPASGTPVDRSRLIAVTLAALGVALGLAALGQHRLLPALLLGALGTALALPALGRLYGRGAYRLPSPLEAGFAVRLCLTFGFFGAEALLPLSLQRLRGLGLLESGLALTAAALVWSLCSFLHSRLDERTAGRYRSQVVRAGSLVIALSLLLSGWLLHSTLPVWTVGLAWALGGAGMGFAFQAHTLVVLKQAPEGQEGQVSGNLQLADMLGSALGAGLGGALVGLLGVSSGSGWYLSAGTLAVMGAVLVAGKLRRTP</sequence>
<organism evidence="7 8">
    <name type="scientific">Deinococcus ruber</name>
    <dbReference type="NCBI Taxonomy" id="1848197"/>
    <lineage>
        <taxon>Bacteria</taxon>
        <taxon>Thermotogati</taxon>
        <taxon>Deinococcota</taxon>
        <taxon>Deinococci</taxon>
        <taxon>Deinococcales</taxon>
        <taxon>Deinococcaceae</taxon>
        <taxon>Deinococcus</taxon>
    </lineage>
</organism>
<feature type="transmembrane region" description="Helical" evidence="5">
    <location>
        <begin position="83"/>
        <end position="101"/>
    </location>
</feature>
<dbReference type="EMBL" id="BMQL01000017">
    <property type="protein sequence ID" value="GGR14880.1"/>
    <property type="molecule type" value="Genomic_DNA"/>
</dbReference>
<evidence type="ECO:0000313" key="7">
    <source>
        <dbReference type="EMBL" id="GGR14880.1"/>
    </source>
</evidence>
<feature type="transmembrane region" description="Helical" evidence="5">
    <location>
        <begin position="171"/>
        <end position="190"/>
    </location>
</feature>
<dbReference type="InterPro" id="IPR011701">
    <property type="entry name" value="MFS"/>
</dbReference>
<dbReference type="SUPFAM" id="SSF103473">
    <property type="entry name" value="MFS general substrate transporter"/>
    <property type="match status" value="1"/>
</dbReference>
<evidence type="ECO:0000256" key="5">
    <source>
        <dbReference type="SAM" id="Phobius"/>
    </source>
</evidence>
<keyword evidence="3 5" id="KW-1133">Transmembrane helix</keyword>
<dbReference type="PANTHER" id="PTHR23501">
    <property type="entry name" value="MAJOR FACILITATOR SUPERFAMILY"/>
    <property type="match status" value="1"/>
</dbReference>
<keyword evidence="8" id="KW-1185">Reference proteome</keyword>
<gene>
    <name evidence="7" type="ORF">GCM10008957_29690</name>
</gene>
<dbReference type="InterPro" id="IPR020846">
    <property type="entry name" value="MFS_dom"/>
</dbReference>
<comment type="caution">
    <text evidence="7">The sequence shown here is derived from an EMBL/GenBank/DDBJ whole genome shotgun (WGS) entry which is preliminary data.</text>
</comment>
<reference evidence="7" key="2">
    <citation type="submission" date="2020-09" db="EMBL/GenBank/DDBJ databases">
        <authorList>
            <person name="Sun Q."/>
            <person name="Ohkuma M."/>
        </authorList>
    </citation>
    <scope>NUCLEOTIDE SEQUENCE</scope>
    <source>
        <strain evidence="7">JCM 31311</strain>
    </source>
</reference>
<evidence type="ECO:0000259" key="6">
    <source>
        <dbReference type="PROSITE" id="PS50850"/>
    </source>
</evidence>
<feature type="transmembrane region" description="Helical" evidence="5">
    <location>
        <begin position="354"/>
        <end position="380"/>
    </location>
</feature>
<dbReference type="Proteomes" id="UP000603865">
    <property type="component" value="Unassembled WGS sequence"/>
</dbReference>
<evidence type="ECO:0000256" key="3">
    <source>
        <dbReference type="ARBA" id="ARBA00022989"/>
    </source>
</evidence>
<evidence type="ECO:0000256" key="1">
    <source>
        <dbReference type="ARBA" id="ARBA00004141"/>
    </source>
</evidence>
<feature type="transmembrane region" description="Helical" evidence="5">
    <location>
        <begin position="51"/>
        <end position="71"/>
    </location>
</feature>
<dbReference type="GO" id="GO:0022857">
    <property type="term" value="F:transmembrane transporter activity"/>
    <property type="evidence" value="ECO:0007669"/>
    <property type="project" value="InterPro"/>
</dbReference>
<name>A0A918F735_9DEIO</name>
<evidence type="ECO:0000256" key="2">
    <source>
        <dbReference type="ARBA" id="ARBA00022692"/>
    </source>
</evidence>
<dbReference type="PROSITE" id="PS50850">
    <property type="entry name" value="MFS"/>
    <property type="match status" value="1"/>
</dbReference>
<evidence type="ECO:0000313" key="8">
    <source>
        <dbReference type="Proteomes" id="UP000603865"/>
    </source>
</evidence>
<accession>A0A918F735</accession>
<feature type="transmembrane region" description="Helical" evidence="5">
    <location>
        <begin position="202"/>
        <end position="222"/>
    </location>
</feature>
<evidence type="ECO:0000256" key="4">
    <source>
        <dbReference type="ARBA" id="ARBA00023136"/>
    </source>
</evidence>
<feature type="domain" description="Major facilitator superfamily (MFS) profile" evidence="6">
    <location>
        <begin position="17"/>
        <end position="448"/>
    </location>
</feature>
<feature type="transmembrane region" description="Helical" evidence="5">
    <location>
        <begin position="262"/>
        <end position="285"/>
    </location>
</feature>
<dbReference type="PANTHER" id="PTHR23501:SF154">
    <property type="entry name" value="MULTIDRUG-EFFLUX TRANSPORTER RV1634-RELATED"/>
    <property type="match status" value="1"/>
</dbReference>
<feature type="transmembrane region" description="Helical" evidence="5">
    <location>
        <begin position="425"/>
        <end position="444"/>
    </location>
</feature>
<feature type="transmembrane region" description="Helical" evidence="5">
    <location>
        <begin position="228"/>
        <end position="250"/>
    </location>
</feature>
<dbReference type="Gene3D" id="1.20.1250.20">
    <property type="entry name" value="MFS general substrate transporter like domains"/>
    <property type="match status" value="1"/>
</dbReference>
<proteinExistence type="predicted"/>
<feature type="transmembrane region" description="Helical" evidence="5">
    <location>
        <begin position="297"/>
        <end position="317"/>
    </location>
</feature>